<dbReference type="Gene3D" id="1.10.150.170">
    <property type="entry name" value="Putative methyltransferase TM0872, insert domain"/>
    <property type="match status" value="1"/>
</dbReference>
<dbReference type="SUPFAM" id="SSF53335">
    <property type="entry name" value="S-adenosyl-L-methionine-dependent methyltransferases"/>
    <property type="match status" value="1"/>
</dbReference>
<dbReference type="AlphaFoldDB" id="A0A3E1IQA4"/>
<dbReference type="Pfam" id="PF01795">
    <property type="entry name" value="Methyltransf_5"/>
    <property type="match status" value="1"/>
</dbReference>
<evidence type="ECO:0000256" key="3">
    <source>
        <dbReference type="ARBA" id="ARBA00022603"/>
    </source>
</evidence>
<dbReference type="GO" id="GO:0071424">
    <property type="term" value="F:rRNA (cytosine-N4-)-methyltransferase activity"/>
    <property type="evidence" value="ECO:0007669"/>
    <property type="project" value="UniProtKB-UniRule"/>
</dbReference>
<comment type="function">
    <text evidence="6">Specifically methylates the N4 position of cytidine in position 1402 (C1402) of 16S rRNA.</text>
</comment>
<dbReference type="Proteomes" id="UP000258888">
    <property type="component" value="Unassembled WGS sequence"/>
</dbReference>
<comment type="catalytic activity">
    <reaction evidence="6">
        <text>cytidine(1402) in 16S rRNA + S-adenosyl-L-methionine = N(4)-methylcytidine(1402) in 16S rRNA + S-adenosyl-L-homocysteine + H(+)</text>
        <dbReference type="Rhea" id="RHEA:42928"/>
        <dbReference type="Rhea" id="RHEA-COMP:10286"/>
        <dbReference type="Rhea" id="RHEA-COMP:10287"/>
        <dbReference type="ChEBI" id="CHEBI:15378"/>
        <dbReference type="ChEBI" id="CHEBI:57856"/>
        <dbReference type="ChEBI" id="CHEBI:59789"/>
        <dbReference type="ChEBI" id="CHEBI:74506"/>
        <dbReference type="ChEBI" id="CHEBI:82748"/>
        <dbReference type="EC" id="2.1.1.199"/>
    </reaction>
</comment>
<evidence type="ECO:0000313" key="8">
    <source>
        <dbReference type="Proteomes" id="UP000258888"/>
    </source>
</evidence>
<keyword evidence="2 6" id="KW-0698">rRNA processing</keyword>
<dbReference type="PANTHER" id="PTHR11265:SF0">
    <property type="entry name" value="12S RRNA N4-METHYLCYTIDINE METHYLTRANSFERASE"/>
    <property type="match status" value="1"/>
</dbReference>
<dbReference type="InterPro" id="IPR029063">
    <property type="entry name" value="SAM-dependent_MTases_sf"/>
</dbReference>
<dbReference type="RefSeq" id="WP_116794214.1">
    <property type="nucleotide sequence ID" value="NZ_LSLH01000001.1"/>
</dbReference>
<sequence length="341" mass="38082">MQDITAIHAPVLLQDCVDLVTPALQHKDAIVVDCTLGLAGHATAFLKAAPFATLIGIDRDSEALSLATERMRNEGLENRFIPAHAAFDEIDSVLSAHNIDKIDAAFMDLGLSSLQIDEADRGFSYSCNTALDMRMDTTQSTTAATILATYDARALTKIFREYGEERFASLIARRIVEIREDHPLLTSLQLVRLVDDVIPKAHRATGNPAKRVFQALRIEVNGELDKLQRTLPKIALHLREHGRLVVESYHSLEDTTVKRFMNKGLTVDVPANMPVIPEDAQPFFKSLTRGAMKASKEEIEHNTRSSSVRLRAVELCRPIPNRWLNRLQDEAYGLEHRKGGR</sequence>
<accession>A0A3E1IQA4</accession>
<keyword evidence="4 6" id="KW-0808">Transferase</keyword>
<evidence type="ECO:0000256" key="5">
    <source>
        <dbReference type="ARBA" id="ARBA00022691"/>
    </source>
</evidence>
<dbReference type="SUPFAM" id="SSF81799">
    <property type="entry name" value="Putative methyltransferase TM0872, insert domain"/>
    <property type="match status" value="1"/>
</dbReference>
<keyword evidence="6" id="KW-0963">Cytoplasm</keyword>
<evidence type="ECO:0000256" key="6">
    <source>
        <dbReference type="HAMAP-Rule" id="MF_01007"/>
    </source>
</evidence>
<dbReference type="GO" id="GO:0070475">
    <property type="term" value="P:rRNA base methylation"/>
    <property type="evidence" value="ECO:0007669"/>
    <property type="project" value="UniProtKB-UniRule"/>
</dbReference>
<dbReference type="Gene3D" id="3.40.50.150">
    <property type="entry name" value="Vaccinia Virus protein VP39"/>
    <property type="match status" value="1"/>
</dbReference>
<proteinExistence type="inferred from homology"/>
<dbReference type="EC" id="2.1.1.199" evidence="6"/>
<feature type="binding site" evidence="6">
    <location>
        <begin position="39"/>
        <end position="41"/>
    </location>
    <ligand>
        <name>S-adenosyl-L-methionine</name>
        <dbReference type="ChEBI" id="CHEBI:59789"/>
    </ligand>
</feature>
<reference evidence="7 8" key="1">
    <citation type="submission" date="2016-02" db="EMBL/GenBank/DDBJ databases">
        <title>Gardnerella vaginalis Subgroups Defined by cpn60 Sequencing and Sialidase Activity in Isolates from Canada, Belgium and Kenya.</title>
        <authorList>
            <person name="Schellenberg J."/>
            <person name="Paramel Jayaprakash T."/>
            <person name="Withana Gamage N."/>
            <person name="Patterson M.H."/>
            <person name="Vaneechoutte M."/>
            <person name="Hill J.E."/>
        </authorList>
    </citation>
    <scope>NUCLEOTIDE SEQUENCE [LARGE SCALE GENOMIC DNA]</scope>
    <source>
        <strain evidence="7 8">N160</strain>
    </source>
</reference>
<dbReference type="InterPro" id="IPR002903">
    <property type="entry name" value="RsmH"/>
</dbReference>
<dbReference type="HAMAP" id="MF_01007">
    <property type="entry name" value="16SrRNA_methyltr_H"/>
    <property type="match status" value="1"/>
</dbReference>
<feature type="binding site" evidence="6">
    <location>
        <position position="115"/>
    </location>
    <ligand>
        <name>S-adenosyl-L-methionine</name>
        <dbReference type="ChEBI" id="CHEBI:59789"/>
    </ligand>
</feature>
<feature type="binding site" evidence="6">
    <location>
        <position position="87"/>
    </location>
    <ligand>
        <name>S-adenosyl-L-methionine</name>
        <dbReference type="ChEBI" id="CHEBI:59789"/>
    </ligand>
</feature>
<comment type="caution">
    <text evidence="7">The sequence shown here is derived from an EMBL/GenBank/DDBJ whole genome shotgun (WGS) entry which is preliminary data.</text>
</comment>
<feature type="binding site" evidence="6">
    <location>
        <position position="58"/>
    </location>
    <ligand>
        <name>S-adenosyl-L-methionine</name>
        <dbReference type="ChEBI" id="CHEBI:59789"/>
    </ligand>
</feature>
<evidence type="ECO:0000256" key="4">
    <source>
        <dbReference type="ARBA" id="ARBA00022679"/>
    </source>
</evidence>
<name>A0A3E1IQA4_GARVA</name>
<dbReference type="EMBL" id="LSLH01000001">
    <property type="protein sequence ID" value="RFD75185.1"/>
    <property type="molecule type" value="Genomic_DNA"/>
</dbReference>
<dbReference type="GO" id="GO:0005737">
    <property type="term" value="C:cytoplasm"/>
    <property type="evidence" value="ECO:0007669"/>
    <property type="project" value="UniProtKB-SubCell"/>
</dbReference>
<keyword evidence="8" id="KW-1185">Reference proteome</keyword>
<keyword evidence="3 6" id="KW-0489">Methyltransferase</keyword>
<evidence type="ECO:0000256" key="2">
    <source>
        <dbReference type="ARBA" id="ARBA00022552"/>
    </source>
</evidence>
<keyword evidence="5 6" id="KW-0949">S-adenosyl-L-methionine</keyword>
<protein>
    <recommendedName>
        <fullName evidence="6">Ribosomal RNA small subunit methyltransferase H</fullName>
        <ecNumber evidence="6">2.1.1.199</ecNumber>
    </recommendedName>
    <alternativeName>
        <fullName evidence="6">16S rRNA m(4)C1402 methyltransferase</fullName>
    </alternativeName>
    <alternativeName>
        <fullName evidence="6">rRNA (cytosine-N(4)-)-methyltransferase RsmH</fullName>
    </alternativeName>
</protein>
<dbReference type="PANTHER" id="PTHR11265">
    <property type="entry name" value="S-ADENOSYL-METHYLTRANSFERASE MRAW"/>
    <property type="match status" value="1"/>
</dbReference>
<feature type="binding site" evidence="6">
    <location>
        <position position="108"/>
    </location>
    <ligand>
        <name>S-adenosyl-L-methionine</name>
        <dbReference type="ChEBI" id="CHEBI:59789"/>
    </ligand>
</feature>
<dbReference type="PIRSF" id="PIRSF004486">
    <property type="entry name" value="MraW"/>
    <property type="match status" value="1"/>
</dbReference>
<dbReference type="NCBIfam" id="TIGR00006">
    <property type="entry name" value="16S rRNA (cytosine(1402)-N(4))-methyltransferase RsmH"/>
    <property type="match status" value="1"/>
</dbReference>
<organism evidence="7 8">
    <name type="scientific">Gardnerella vaginalis</name>
    <dbReference type="NCBI Taxonomy" id="2702"/>
    <lineage>
        <taxon>Bacteria</taxon>
        <taxon>Bacillati</taxon>
        <taxon>Actinomycetota</taxon>
        <taxon>Actinomycetes</taxon>
        <taxon>Bifidobacteriales</taxon>
        <taxon>Bifidobacteriaceae</taxon>
        <taxon>Gardnerella</taxon>
    </lineage>
</organism>
<dbReference type="InterPro" id="IPR023397">
    <property type="entry name" value="SAM-dep_MeTrfase_MraW_recog"/>
</dbReference>
<comment type="similarity">
    <text evidence="1 6">Belongs to the methyltransferase superfamily. RsmH family.</text>
</comment>
<evidence type="ECO:0000256" key="1">
    <source>
        <dbReference type="ARBA" id="ARBA00010396"/>
    </source>
</evidence>
<gene>
    <name evidence="6" type="primary">rsmH</name>
    <name evidence="7" type="ORF">AXE76_03055</name>
</gene>
<evidence type="ECO:0000313" key="7">
    <source>
        <dbReference type="EMBL" id="RFD75185.1"/>
    </source>
</evidence>
<comment type="subcellular location">
    <subcellularLocation>
        <location evidence="6">Cytoplasm</location>
    </subcellularLocation>
</comment>